<keyword evidence="2" id="KW-1185">Reference proteome</keyword>
<dbReference type="InterPro" id="IPR017438">
    <property type="entry name" value="ATP-NAD_kinase_N"/>
</dbReference>
<accession>A0A1I1GH62</accession>
<dbReference type="InterPro" id="IPR002504">
    <property type="entry name" value="NADK"/>
</dbReference>
<name>A0A1I1GH62_NATHA</name>
<gene>
    <name evidence="1" type="ORF">SAMN05444422_104183</name>
</gene>
<dbReference type="SUPFAM" id="SSF111331">
    <property type="entry name" value="NAD kinase/diacylglycerol kinase-like"/>
    <property type="match status" value="1"/>
</dbReference>
<keyword evidence="1" id="KW-0808">Transferase</keyword>
<proteinExistence type="predicted"/>
<sequence>MADADRSRSSTRVGLLVNPAAGRDVRRLTGGASVVDNYAKRRVAECVLEGLTLADPPLEVVAMPDRTGIARDAIETADESLATDILEMDLEGTAADTRTAATRFRETVDAAVVLGGDGTTRDVAAEIGPVPVVAVSTGTNNVVPAPVDGTLAGAAAALVASGAVPADEVTTRHGRVEAEVRSGTASGDGRRLTALASAELSSRSFVGTRGLLDPADLRGGVVSRAHPGDVGLPAVAGALVDSPLAGDDPGGVAVRLEEPSGADRLVRAVVAPGVLATVGIESWRRLEPGETATFDLADGVVGADGERELEATDATVELRPIEDGPRLVDPLQTLEIGARNGGFDVGTRASSGSE</sequence>
<organism evidence="1 2">
    <name type="scientific">Natronobacterium haloterrestre</name>
    <name type="common">Halobiforma haloterrestris</name>
    <dbReference type="NCBI Taxonomy" id="148448"/>
    <lineage>
        <taxon>Archaea</taxon>
        <taxon>Methanobacteriati</taxon>
        <taxon>Methanobacteriota</taxon>
        <taxon>Stenosarchaea group</taxon>
        <taxon>Halobacteria</taxon>
        <taxon>Halobacteriales</taxon>
        <taxon>Natrialbaceae</taxon>
        <taxon>Natronobacterium</taxon>
    </lineage>
</organism>
<dbReference type="InterPro" id="IPR039065">
    <property type="entry name" value="AcoX-like"/>
</dbReference>
<dbReference type="InterPro" id="IPR016064">
    <property type="entry name" value="NAD/diacylglycerol_kinase_sf"/>
</dbReference>
<dbReference type="Pfam" id="PF01513">
    <property type="entry name" value="NAD_kinase"/>
    <property type="match status" value="1"/>
</dbReference>
<dbReference type="RefSeq" id="WP_089787571.1">
    <property type="nucleotide sequence ID" value="NZ_FOKW01000004.1"/>
</dbReference>
<dbReference type="GO" id="GO:0006741">
    <property type="term" value="P:NADP+ biosynthetic process"/>
    <property type="evidence" value="ECO:0007669"/>
    <property type="project" value="InterPro"/>
</dbReference>
<dbReference type="GO" id="GO:0003951">
    <property type="term" value="F:NAD+ kinase activity"/>
    <property type="evidence" value="ECO:0007669"/>
    <property type="project" value="InterPro"/>
</dbReference>
<dbReference type="Proteomes" id="UP000199161">
    <property type="component" value="Unassembled WGS sequence"/>
</dbReference>
<protein>
    <submittedName>
        <fullName evidence="1">ATP-NAD kinase</fullName>
    </submittedName>
</protein>
<evidence type="ECO:0000313" key="1">
    <source>
        <dbReference type="EMBL" id="SFC08510.1"/>
    </source>
</evidence>
<dbReference type="PANTHER" id="PTHR40697">
    <property type="entry name" value="ACETOIN CATABOLISM PROTEIN X"/>
    <property type="match status" value="1"/>
</dbReference>
<dbReference type="EMBL" id="FOKW01000004">
    <property type="protein sequence ID" value="SFC08510.1"/>
    <property type="molecule type" value="Genomic_DNA"/>
</dbReference>
<dbReference type="OrthoDB" id="45424at2157"/>
<reference evidence="2" key="1">
    <citation type="submission" date="2016-10" db="EMBL/GenBank/DDBJ databases">
        <authorList>
            <person name="Varghese N."/>
            <person name="Submissions S."/>
        </authorList>
    </citation>
    <scope>NUCLEOTIDE SEQUENCE [LARGE SCALE GENOMIC DNA]</scope>
    <source>
        <strain evidence="2">DSM 13078</strain>
    </source>
</reference>
<keyword evidence="1" id="KW-0418">Kinase</keyword>
<dbReference type="PANTHER" id="PTHR40697:SF3">
    <property type="entry name" value="ACETOIN CATABOLISM PROTEIN X"/>
    <property type="match status" value="1"/>
</dbReference>
<evidence type="ECO:0000313" key="2">
    <source>
        <dbReference type="Proteomes" id="UP000199161"/>
    </source>
</evidence>
<dbReference type="AlphaFoldDB" id="A0A1I1GH62"/>
<dbReference type="Gene3D" id="3.40.50.10330">
    <property type="entry name" value="Probable inorganic polyphosphate/atp-NAD kinase, domain 1"/>
    <property type="match status" value="1"/>
</dbReference>